<dbReference type="GeneID" id="25264583"/>
<protein>
    <recommendedName>
        <fullName evidence="4">RNI-like protein</fullName>
    </recommendedName>
</protein>
<accession>A0A066VWA1</accession>
<dbReference type="RefSeq" id="XP_013242842.1">
    <property type="nucleotide sequence ID" value="XM_013387388.1"/>
</dbReference>
<dbReference type="InParanoid" id="A0A066VWA1"/>
<evidence type="ECO:0000313" key="3">
    <source>
        <dbReference type="Proteomes" id="UP000027361"/>
    </source>
</evidence>
<dbReference type="AlphaFoldDB" id="A0A066VWA1"/>
<feature type="region of interest" description="Disordered" evidence="1">
    <location>
        <begin position="119"/>
        <end position="145"/>
    </location>
</feature>
<proteinExistence type="predicted"/>
<keyword evidence="3" id="KW-1185">Reference proteome</keyword>
<organism evidence="2 3">
    <name type="scientific">Tilletiaria anomala (strain ATCC 24038 / CBS 436.72 / UBC 951)</name>
    <dbReference type="NCBI Taxonomy" id="1037660"/>
    <lineage>
        <taxon>Eukaryota</taxon>
        <taxon>Fungi</taxon>
        <taxon>Dikarya</taxon>
        <taxon>Basidiomycota</taxon>
        <taxon>Ustilaginomycotina</taxon>
        <taxon>Exobasidiomycetes</taxon>
        <taxon>Georgefischeriales</taxon>
        <taxon>Tilletiariaceae</taxon>
        <taxon>Tilletiaria</taxon>
    </lineage>
</organism>
<evidence type="ECO:0008006" key="4">
    <source>
        <dbReference type="Google" id="ProtNLM"/>
    </source>
</evidence>
<sequence length="455" mass="49247">MSTSQGYARDAALQRSIPRAIARRDVASSSTRHSSDDTVGASIREKIEKNRVEELRRLRNIGQLSTTYDNVIINAGPSASARVGTMFLELSRIGAARTEARNRASALKGQVAGPIPPNSWTGSFLDASGRNQSSRSGASGGSSHASYASCEARVRLAACIRRIYDAVPDREDEGFESMSFDRSPLSNPASLSDYCLLAIISAVRRRMHADIGEELWELLPMLPLHVKHRMMALCGRVCGAAPLKAEEARQLWPHAVEDAAAATRIPRPVDDWEDEDEDGIAADAIDDSDDSAHIAPLASQPKVDLSFAAVTAAQLSQLLLDKSSGLNVQLKVLSLAGLQFDAQEDQAIEAILGSLVNLETLSLAGSSHEPGARSARLLESDLALWLAALSRTLPKVRVLDLSCCSWVTHGLVQEIADNRSLFPHMRLLGLASTGFRSSDSIIRRKLYARHINVVL</sequence>
<gene>
    <name evidence="2" type="ORF">K437DRAFT_257002</name>
</gene>
<dbReference type="Gene3D" id="3.80.10.10">
    <property type="entry name" value="Ribonuclease Inhibitor"/>
    <property type="match status" value="1"/>
</dbReference>
<dbReference type="InterPro" id="IPR032675">
    <property type="entry name" value="LRR_dom_sf"/>
</dbReference>
<dbReference type="HOGENOM" id="CLU_601562_0_0_1"/>
<evidence type="ECO:0000313" key="2">
    <source>
        <dbReference type="EMBL" id="KDN44568.1"/>
    </source>
</evidence>
<evidence type="ECO:0000256" key="1">
    <source>
        <dbReference type="SAM" id="MobiDB-lite"/>
    </source>
</evidence>
<reference evidence="2 3" key="1">
    <citation type="submission" date="2014-05" db="EMBL/GenBank/DDBJ databases">
        <title>Draft genome sequence of a rare smut relative, Tilletiaria anomala UBC 951.</title>
        <authorList>
            <consortium name="DOE Joint Genome Institute"/>
            <person name="Toome M."/>
            <person name="Kuo A."/>
            <person name="Henrissat B."/>
            <person name="Lipzen A."/>
            <person name="Tritt A."/>
            <person name="Yoshinaga Y."/>
            <person name="Zane M."/>
            <person name="Barry K."/>
            <person name="Grigoriev I.V."/>
            <person name="Spatafora J.W."/>
            <person name="Aimea M.C."/>
        </authorList>
    </citation>
    <scope>NUCLEOTIDE SEQUENCE [LARGE SCALE GENOMIC DNA]</scope>
    <source>
        <strain evidence="2 3">UBC 951</strain>
    </source>
</reference>
<name>A0A066VWA1_TILAU</name>
<dbReference type="Proteomes" id="UP000027361">
    <property type="component" value="Unassembled WGS sequence"/>
</dbReference>
<dbReference type="EMBL" id="JMSN01000050">
    <property type="protein sequence ID" value="KDN44568.1"/>
    <property type="molecule type" value="Genomic_DNA"/>
</dbReference>
<dbReference type="SUPFAM" id="SSF52047">
    <property type="entry name" value="RNI-like"/>
    <property type="match status" value="1"/>
</dbReference>
<dbReference type="OrthoDB" id="2549725at2759"/>
<comment type="caution">
    <text evidence="2">The sequence shown here is derived from an EMBL/GenBank/DDBJ whole genome shotgun (WGS) entry which is preliminary data.</text>
</comment>
<feature type="compositionally biased region" description="Low complexity" evidence="1">
    <location>
        <begin position="127"/>
        <end position="145"/>
    </location>
</feature>
<dbReference type="OMA" id="RMMALCG"/>